<dbReference type="Pfam" id="PF25432">
    <property type="entry name" value="FF_PRPF40A"/>
    <property type="match status" value="1"/>
</dbReference>
<proteinExistence type="predicted"/>
<feature type="compositionally biased region" description="Basic and acidic residues" evidence="1">
    <location>
        <begin position="169"/>
        <end position="184"/>
    </location>
</feature>
<feature type="compositionally biased region" description="Basic and acidic residues" evidence="1">
    <location>
        <begin position="50"/>
        <end position="107"/>
    </location>
</feature>
<dbReference type="STRING" id="33114.A0A2G2VIL3"/>
<comment type="caution">
    <text evidence="2">The sequence shown here is derived from an EMBL/GenBank/DDBJ whole genome shotgun (WGS) entry which is preliminary data.</text>
</comment>
<evidence type="ECO:0000256" key="1">
    <source>
        <dbReference type="SAM" id="MobiDB-lite"/>
    </source>
</evidence>
<gene>
    <name evidence="2" type="ORF">CQW23_29178</name>
</gene>
<evidence type="ECO:0000313" key="2">
    <source>
        <dbReference type="EMBL" id="PHT32841.1"/>
    </source>
</evidence>
<name>A0A2G2VIL3_CAPBA</name>
<dbReference type="AlphaFoldDB" id="A0A2G2VIL3"/>
<keyword evidence="3" id="KW-1185">Reference proteome</keyword>
<accession>A0A2G2VIL3</accession>
<dbReference type="EMBL" id="MLFT02000012">
    <property type="protein sequence ID" value="PHT32841.1"/>
    <property type="molecule type" value="Genomic_DNA"/>
</dbReference>
<reference evidence="3" key="2">
    <citation type="journal article" date="2017" name="J. Anim. Genet.">
        <title>Multiple reference genome sequences of hot pepper reveal the massive evolution of plant disease resistance genes by retroduplication.</title>
        <authorList>
            <person name="Kim S."/>
            <person name="Park J."/>
            <person name="Yeom S.-I."/>
            <person name="Kim Y.-M."/>
            <person name="Seo E."/>
            <person name="Kim K.-T."/>
            <person name="Kim M.-S."/>
            <person name="Lee J.M."/>
            <person name="Cheong K."/>
            <person name="Shin H.-S."/>
            <person name="Kim S.-B."/>
            <person name="Han K."/>
            <person name="Lee J."/>
            <person name="Park M."/>
            <person name="Lee H.-A."/>
            <person name="Lee H.-Y."/>
            <person name="Lee Y."/>
            <person name="Oh S."/>
            <person name="Lee J.H."/>
            <person name="Choi E."/>
            <person name="Choi E."/>
            <person name="Lee S.E."/>
            <person name="Jeon J."/>
            <person name="Kim H."/>
            <person name="Choi G."/>
            <person name="Song H."/>
            <person name="Lee J."/>
            <person name="Lee S.-C."/>
            <person name="Kwon J.-K."/>
            <person name="Lee H.-Y."/>
            <person name="Koo N."/>
            <person name="Hong Y."/>
            <person name="Kim R.W."/>
            <person name="Kang W.-H."/>
            <person name="Huh J.H."/>
            <person name="Kang B.-C."/>
            <person name="Yang T.-J."/>
            <person name="Lee Y.-H."/>
            <person name="Bennetzen J.L."/>
            <person name="Choi D."/>
        </authorList>
    </citation>
    <scope>NUCLEOTIDE SEQUENCE [LARGE SCALE GENOMIC DNA]</scope>
    <source>
        <strain evidence="3">cv. PBC81</strain>
    </source>
</reference>
<organism evidence="2 3">
    <name type="scientific">Capsicum baccatum</name>
    <name type="common">Peruvian pepper</name>
    <dbReference type="NCBI Taxonomy" id="33114"/>
    <lineage>
        <taxon>Eukaryota</taxon>
        <taxon>Viridiplantae</taxon>
        <taxon>Streptophyta</taxon>
        <taxon>Embryophyta</taxon>
        <taxon>Tracheophyta</taxon>
        <taxon>Spermatophyta</taxon>
        <taxon>Magnoliopsida</taxon>
        <taxon>eudicotyledons</taxon>
        <taxon>Gunneridae</taxon>
        <taxon>Pentapetalae</taxon>
        <taxon>asterids</taxon>
        <taxon>lamiids</taxon>
        <taxon>Solanales</taxon>
        <taxon>Solanaceae</taxon>
        <taxon>Solanoideae</taxon>
        <taxon>Capsiceae</taxon>
        <taxon>Capsicum</taxon>
    </lineage>
</organism>
<sequence>MLLQYLDDKSQIKDAVRMAEIGLTSAWTLDDFKVAIAKYISSPPMSDTNLKARKEKEREKKKEKNRRDKGRGDKNRKERRTEKDGTGIDKADTYSFEEIKRSESDRDKKHRKRHMSSFDDNAENEKDHSRSSYRHDSDHKKLKQMDRHDVWSSEGKPEGQHKKQKRNRRSDSHRDGDYEDHWQFGEDGEVQ</sequence>
<dbReference type="OrthoDB" id="187617at2759"/>
<protein>
    <submittedName>
        <fullName evidence="2">Uncharacterized protein</fullName>
    </submittedName>
</protein>
<reference evidence="2 3" key="1">
    <citation type="journal article" date="2017" name="Genome Biol.">
        <title>New reference genome sequences of hot pepper reveal the massive evolution of plant disease-resistance genes by retroduplication.</title>
        <authorList>
            <person name="Kim S."/>
            <person name="Park J."/>
            <person name="Yeom S.I."/>
            <person name="Kim Y.M."/>
            <person name="Seo E."/>
            <person name="Kim K.T."/>
            <person name="Kim M.S."/>
            <person name="Lee J.M."/>
            <person name="Cheong K."/>
            <person name="Shin H.S."/>
            <person name="Kim S.B."/>
            <person name="Han K."/>
            <person name="Lee J."/>
            <person name="Park M."/>
            <person name="Lee H.A."/>
            <person name="Lee H.Y."/>
            <person name="Lee Y."/>
            <person name="Oh S."/>
            <person name="Lee J.H."/>
            <person name="Choi E."/>
            <person name="Choi E."/>
            <person name="Lee S.E."/>
            <person name="Jeon J."/>
            <person name="Kim H."/>
            <person name="Choi G."/>
            <person name="Song H."/>
            <person name="Lee J."/>
            <person name="Lee S.C."/>
            <person name="Kwon J.K."/>
            <person name="Lee H.Y."/>
            <person name="Koo N."/>
            <person name="Hong Y."/>
            <person name="Kim R.W."/>
            <person name="Kang W.H."/>
            <person name="Huh J.H."/>
            <person name="Kang B.C."/>
            <person name="Yang T.J."/>
            <person name="Lee Y.H."/>
            <person name="Bennetzen J.L."/>
            <person name="Choi D."/>
        </authorList>
    </citation>
    <scope>NUCLEOTIDE SEQUENCE [LARGE SCALE GENOMIC DNA]</scope>
    <source>
        <strain evidence="3">cv. PBC81</strain>
    </source>
</reference>
<feature type="region of interest" description="Disordered" evidence="1">
    <location>
        <begin position="41"/>
        <end position="191"/>
    </location>
</feature>
<evidence type="ECO:0000313" key="3">
    <source>
        <dbReference type="Proteomes" id="UP000224567"/>
    </source>
</evidence>
<dbReference type="Proteomes" id="UP000224567">
    <property type="component" value="Unassembled WGS sequence"/>
</dbReference>
<feature type="compositionally biased region" description="Basic and acidic residues" evidence="1">
    <location>
        <begin position="123"/>
        <end position="161"/>
    </location>
</feature>